<gene>
    <name evidence="1" type="ORF">BJY24_005558</name>
</gene>
<accession>A0A7W9PI94</accession>
<protein>
    <recommendedName>
        <fullName evidence="3">Diacylglycerol O-acyltransferase</fullName>
    </recommendedName>
</protein>
<keyword evidence="2" id="KW-1185">Reference proteome</keyword>
<reference evidence="1 2" key="1">
    <citation type="submission" date="2020-08" db="EMBL/GenBank/DDBJ databases">
        <title>Sequencing the genomes of 1000 actinobacteria strains.</title>
        <authorList>
            <person name="Klenk H.-P."/>
        </authorList>
    </citation>
    <scope>NUCLEOTIDE SEQUENCE [LARGE SCALE GENOMIC DNA]</scope>
    <source>
        <strain evidence="1 2">DSM 43582</strain>
    </source>
</reference>
<comment type="caution">
    <text evidence="1">The sequence shown here is derived from an EMBL/GenBank/DDBJ whole genome shotgun (WGS) entry which is preliminary data.</text>
</comment>
<evidence type="ECO:0000313" key="1">
    <source>
        <dbReference type="EMBL" id="MBB5916646.1"/>
    </source>
</evidence>
<organism evidence="1 2">
    <name type="scientific">Nocardia transvalensis</name>
    <dbReference type="NCBI Taxonomy" id="37333"/>
    <lineage>
        <taxon>Bacteria</taxon>
        <taxon>Bacillati</taxon>
        <taxon>Actinomycetota</taxon>
        <taxon>Actinomycetes</taxon>
        <taxon>Mycobacteriales</taxon>
        <taxon>Nocardiaceae</taxon>
        <taxon>Nocardia</taxon>
    </lineage>
</organism>
<evidence type="ECO:0008006" key="3">
    <source>
        <dbReference type="Google" id="ProtNLM"/>
    </source>
</evidence>
<proteinExistence type="predicted"/>
<name>A0A7W9PI94_9NOCA</name>
<dbReference type="AlphaFoldDB" id="A0A7W9PI94"/>
<dbReference type="RefSeq" id="WP_040754188.1">
    <property type="nucleotide sequence ID" value="NZ_JACHIT010000002.1"/>
</dbReference>
<dbReference type="EMBL" id="JACHIT010000002">
    <property type="protein sequence ID" value="MBB5916646.1"/>
    <property type="molecule type" value="Genomic_DNA"/>
</dbReference>
<sequence length="426" mass="46526">MLDRDGRVGSIAGWTAVDIRPLRRRDRVWRNVPVIKVVRSIRTPDVEVVRTRLKQCAHRHGGDIRWRLLDVDRAVSGRPSADRADEFFRALVVSSAAVSPSIFAGRENDRLDGLPFILTLGHDWAEIRYSHALGDAVSTWDFIGFLLDSGPAPFPAGDRSASAPMPRALLNSFGRSPFRIARAIRMQRELARPVRPATVGDSSLSAGGDGHRFEVAAATSNAGFLNRMRAERDRRYPAASIMSILSVRAMALCRSQGIVVAPWMVMMVDMRRYLPAGMAVDGNFSWSKSIPTPPSNAPRELAGRISKVLESGLPLLICCRAVYSRTEHPEASSARHFGTPESAAVCLMMSYGSKWLDPPASPQEGPPRILMFLPPPGPDFIGVNIIEAGGCVHVSINYRDDILNRESAVLIAQGLVAEPKPVAAAP</sequence>
<dbReference type="Proteomes" id="UP000540412">
    <property type="component" value="Unassembled WGS sequence"/>
</dbReference>
<evidence type="ECO:0000313" key="2">
    <source>
        <dbReference type="Proteomes" id="UP000540412"/>
    </source>
</evidence>